<gene>
    <name evidence="2" type="ORF">FTW19_22685</name>
</gene>
<dbReference type="CDD" id="cd02233">
    <property type="entry name" value="cupin_HNL-like"/>
    <property type="match status" value="1"/>
</dbReference>
<dbReference type="SUPFAM" id="SSF51182">
    <property type="entry name" value="RmlC-like cupins"/>
    <property type="match status" value="1"/>
</dbReference>
<feature type="domain" description="Cupin type-2" evidence="1">
    <location>
        <begin position="104"/>
        <end position="167"/>
    </location>
</feature>
<organism evidence="2 3">
    <name type="scientific">Terriglobus albidus</name>
    <dbReference type="NCBI Taxonomy" id="1592106"/>
    <lineage>
        <taxon>Bacteria</taxon>
        <taxon>Pseudomonadati</taxon>
        <taxon>Acidobacteriota</taxon>
        <taxon>Terriglobia</taxon>
        <taxon>Terriglobales</taxon>
        <taxon>Acidobacteriaceae</taxon>
        <taxon>Terriglobus</taxon>
    </lineage>
</organism>
<accession>A0A5B9EKE2</accession>
<dbReference type="InterPro" id="IPR013096">
    <property type="entry name" value="Cupin_2"/>
</dbReference>
<evidence type="ECO:0000313" key="3">
    <source>
        <dbReference type="Proteomes" id="UP000321820"/>
    </source>
</evidence>
<protein>
    <submittedName>
        <fullName evidence="2">Cupin domain-containing protein</fullName>
    </submittedName>
</protein>
<dbReference type="EMBL" id="CP042806">
    <property type="protein sequence ID" value="QEE30546.1"/>
    <property type="molecule type" value="Genomic_DNA"/>
</dbReference>
<dbReference type="InterPro" id="IPR014710">
    <property type="entry name" value="RmlC-like_jellyroll"/>
</dbReference>
<name>A0A5B9EKE2_9BACT</name>
<evidence type="ECO:0000313" key="2">
    <source>
        <dbReference type="EMBL" id="QEE30546.1"/>
    </source>
</evidence>
<dbReference type="InterPro" id="IPR011051">
    <property type="entry name" value="RmlC_Cupin_sf"/>
</dbReference>
<dbReference type="AlphaFoldDB" id="A0A5B9EKE2"/>
<dbReference type="OrthoDB" id="9802489at2"/>
<dbReference type="InterPro" id="IPR047263">
    <property type="entry name" value="HNL-like_cupin"/>
</dbReference>
<dbReference type="Pfam" id="PF07883">
    <property type="entry name" value="Cupin_2"/>
    <property type="match status" value="1"/>
</dbReference>
<evidence type="ECO:0000259" key="1">
    <source>
        <dbReference type="Pfam" id="PF07883"/>
    </source>
</evidence>
<proteinExistence type="predicted"/>
<sequence>MCIFCPACCEGRFREAPEVTRRSRTSAKETMRIFALPLLSQLVMVGAFAQAPTAAPAPDSTKGLTISHAGVRPVVDGSPKFFTGSAKVEQLFPANAPSRVSGGIVTFAPGARSAWHTHPLGQVLIITAGTGRVQKEGGPIQVVHAGDVVIIPAHVKHWHGAAPDSSMSHIAIQDNLDGDTVDWLEPVTDQQYNGGK</sequence>
<dbReference type="Proteomes" id="UP000321820">
    <property type="component" value="Chromosome"/>
</dbReference>
<dbReference type="PANTHER" id="PTHR43698">
    <property type="entry name" value="RIBD C-TERMINAL DOMAIN CONTAINING PROTEIN"/>
    <property type="match status" value="1"/>
</dbReference>
<keyword evidence="3" id="KW-1185">Reference proteome</keyword>
<dbReference type="Gene3D" id="2.60.120.10">
    <property type="entry name" value="Jelly Rolls"/>
    <property type="match status" value="1"/>
</dbReference>
<dbReference type="PANTHER" id="PTHR43698:SF1">
    <property type="entry name" value="BLL4564 PROTEIN"/>
    <property type="match status" value="1"/>
</dbReference>
<dbReference type="KEGG" id="talb:FTW19_22685"/>
<reference evidence="2 3" key="1">
    <citation type="submission" date="2019-08" db="EMBL/GenBank/DDBJ databases">
        <title>Complete genome sequence of Terriglobus albidus strain ORNL.</title>
        <authorList>
            <person name="Podar M."/>
        </authorList>
    </citation>
    <scope>NUCLEOTIDE SEQUENCE [LARGE SCALE GENOMIC DNA]</scope>
    <source>
        <strain evidence="2 3">ORNL</strain>
    </source>
</reference>